<reference evidence="7" key="1">
    <citation type="submission" date="2022-07" db="EMBL/GenBank/DDBJ databases">
        <title>Draft genome sequence of Zalerion maritima ATCC 34329, a (micro)plastics degrading marine fungus.</title>
        <authorList>
            <person name="Paco A."/>
            <person name="Goncalves M.F.M."/>
            <person name="Rocha-Santos T.A.P."/>
            <person name="Alves A."/>
        </authorList>
    </citation>
    <scope>NUCLEOTIDE SEQUENCE</scope>
    <source>
        <strain evidence="7">ATCC 34329</strain>
    </source>
</reference>
<dbReference type="Proteomes" id="UP001201980">
    <property type="component" value="Unassembled WGS sequence"/>
</dbReference>
<evidence type="ECO:0000256" key="4">
    <source>
        <dbReference type="SAM" id="MobiDB-lite"/>
    </source>
</evidence>
<feature type="region of interest" description="Disordered" evidence="4">
    <location>
        <begin position="1174"/>
        <end position="1204"/>
    </location>
</feature>
<dbReference type="PROSITE" id="PS50297">
    <property type="entry name" value="ANK_REP_REGION"/>
    <property type="match status" value="2"/>
</dbReference>
<feature type="compositionally biased region" description="Low complexity" evidence="4">
    <location>
        <begin position="63"/>
        <end position="72"/>
    </location>
</feature>
<accession>A0AAD5WUJ4</accession>
<feature type="compositionally biased region" description="Low complexity" evidence="4">
    <location>
        <begin position="185"/>
        <end position="195"/>
    </location>
</feature>
<dbReference type="PANTHER" id="PTHR24171:SF8">
    <property type="entry name" value="BRCA1-ASSOCIATED RING DOMAIN PROTEIN 1"/>
    <property type="match status" value="1"/>
</dbReference>
<feature type="region of interest" description="Disordered" evidence="4">
    <location>
        <begin position="577"/>
        <end position="727"/>
    </location>
</feature>
<evidence type="ECO:0000256" key="3">
    <source>
        <dbReference type="PROSITE-ProRule" id="PRU00023"/>
    </source>
</evidence>
<evidence type="ECO:0000313" key="7">
    <source>
        <dbReference type="EMBL" id="KAJ2905136.1"/>
    </source>
</evidence>
<dbReference type="Gene3D" id="1.25.40.20">
    <property type="entry name" value="Ankyrin repeat-containing domain"/>
    <property type="match status" value="1"/>
</dbReference>
<protein>
    <recommendedName>
        <fullName evidence="6">IPT/TIG domain-containing protein</fullName>
    </recommendedName>
</protein>
<gene>
    <name evidence="7" type="ORF">MKZ38_006213</name>
</gene>
<dbReference type="InterPro" id="IPR057962">
    <property type="entry name" value="SPT23_MGA2_DBD"/>
</dbReference>
<dbReference type="Gene3D" id="2.60.40.10">
    <property type="entry name" value="Immunoglobulins"/>
    <property type="match status" value="1"/>
</dbReference>
<evidence type="ECO:0000256" key="2">
    <source>
        <dbReference type="ARBA" id="ARBA00023043"/>
    </source>
</evidence>
<evidence type="ECO:0000259" key="6">
    <source>
        <dbReference type="SMART" id="SM00429"/>
    </source>
</evidence>
<dbReference type="PANTHER" id="PTHR24171">
    <property type="entry name" value="ANKYRIN REPEAT DOMAIN-CONTAINING PROTEIN 39-RELATED"/>
    <property type="match status" value="1"/>
</dbReference>
<name>A0AAD5WUJ4_9PEZI</name>
<sequence length="1474" mass="159220">MSVPPEFNTEFEPFESDDVDVLAAQSPLQFLDFPGSETDGLVAFDPPSNAKGILSPADFSISSPAAISPGSANDSFQDSCSDSASEKRAASSASSKTPPSAGDLTMTDGPIVKPEWPIDALIQDDDPYHFQLFGEGTINPSTLDQTSGFNDKLMENDFDFESASSSPSPFNAAKTESPQMSSTNATTPAQAQAPAQVPPAGPATRAVPPTAILQPNNRKTAVPVSKQKRHQKAHSQYSLSQSMNGLTTNSSREVSPLSNLMPSQESSPQAVFNKSPSPITNMDFMNGQPLGSNPGMWPQGLDMAAVMPMPPQIGRQMPHPNSHDMSSLGGMGHYPMFHQFPMGLPDRFQLFIHPTPFKSRVETQIPIKMSLFPLPRGVKRLHLPSYTISKPKLLARPTPELCPDMLELSTMLVCTSAMSNADNKKRALKKAAEATYSSPMPMEEGNEDDENMPQNGGEVRICAGCITRERKRAARKKIKKVEEEELWSKDENRRVIVFNTLEIKEWQPATTTLTESAVTARPEPNIPPGSYQVECPMRIACYCRHQSEKMGFQVIFTIKDFQGNVMAQDMSSSIMITDDHKTHSPPNLPGQTSSTSENNVATTPAPSSVSMGSTTSFAPTQPNVETCQAKQNPTSPYTPVSIHGPSNPSTVTPTPRNLSRPASPGATSGPSAKKRKASGSMKLPTSLAMTPRNAPPPISMPQQPRQPQAVDQTSPFTPSMPSFPMTDSMFPGNGGMQPFATGPPTPNSNSNEHILFANANRSSSMDNMAMPQLYSAPTSAHPSRAPSPNGLRNSTGSSNQAQLGQSIANGIFPMPMSFNPGRAPVIHKIIPNEGPKSGGIEVTILGSGFSQGLEVMFGDQRATTTTFWGETSLVCLLPPSTIAGTVYVTFKQQMAAAQAFPTMTKQQPIFKYIDDDEQQLIRSALAVLGQKMTGKMEDARELARRILGDGNSWGASGGSGSAPSQSGGGGFSTLSFSTATETQLLKVLELIDLDDSTHKCRLNLRRTTGQTMLHLACALGLHRLVAGLISRGANPDSRDKGGFTPMHLAAMNSHLEIVRRLVSAGGDPTMRSLSGLTPANMAPCKMARSIRKIERFARSRRGGSLHSRANSATSLRSLWEGPSASSSSPTDYSDEPGSDTDSQESPEYSSHYNSSSEAEDMDDGQILGLRRRSVHTRSGSQVAPHPSRPKTSGAGNDELGLPSPSATMAAWKEQMATQLQQFQQAVAGPFQSIAQFPNLPVFPTLQDYQVYLASLQGMRRLAGLMPNIVRPGSSPNEHPSNPADGKWWDSLFPSPAPPAYEDLYPRADLDKKQASAAQAAAEAEADLKCSDLYDDEAEEFLSDSSYSLSPSEASTPQVEKRQLPALLQIGRRHAITQEQRENLQQLHSEKLVRCSNDRKLFFIWIPMLLIVICAFLHSAFPSIFHVPTSYLASHFKDTGLEQVRNRAGAVCQNAMNDLVETIAPHGARQIAQDL</sequence>
<dbReference type="CDD" id="cd00102">
    <property type="entry name" value="IPT"/>
    <property type="match status" value="1"/>
</dbReference>
<feature type="compositionally biased region" description="Polar residues" evidence="4">
    <location>
        <begin position="790"/>
        <end position="801"/>
    </location>
</feature>
<proteinExistence type="predicted"/>
<evidence type="ECO:0000256" key="5">
    <source>
        <dbReference type="SAM" id="Phobius"/>
    </source>
</evidence>
<feature type="compositionally biased region" description="Polar residues" evidence="4">
    <location>
        <begin position="700"/>
        <end position="712"/>
    </location>
</feature>
<feature type="compositionally biased region" description="Polar residues" evidence="4">
    <location>
        <begin position="589"/>
        <end position="657"/>
    </location>
</feature>
<dbReference type="EMBL" id="JAKWBI020000037">
    <property type="protein sequence ID" value="KAJ2905136.1"/>
    <property type="molecule type" value="Genomic_DNA"/>
</dbReference>
<feature type="compositionally biased region" description="Polar residues" evidence="4">
    <location>
        <begin position="1107"/>
        <end position="1116"/>
    </location>
</feature>
<keyword evidence="8" id="KW-1185">Reference proteome</keyword>
<keyword evidence="5" id="KW-0472">Membrane</keyword>
<keyword evidence="1" id="KW-0677">Repeat</keyword>
<dbReference type="GO" id="GO:0085020">
    <property type="term" value="P:protein K6-linked ubiquitination"/>
    <property type="evidence" value="ECO:0007669"/>
    <property type="project" value="TreeGrafter"/>
</dbReference>
<dbReference type="InterPro" id="IPR002909">
    <property type="entry name" value="IPT_dom"/>
</dbReference>
<dbReference type="InterPro" id="IPR014756">
    <property type="entry name" value="Ig_E-set"/>
</dbReference>
<feature type="region of interest" description="Disordered" evidence="4">
    <location>
        <begin position="159"/>
        <end position="271"/>
    </location>
</feature>
<feature type="domain" description="IPT/TIG" evidence="6">
    <location>
        <begin position="823"/>
        <end position="913"/>
    </location>
</feature>
<dbReference type="Pfam" id="PF12796">
    <property type="entry name" value="Ank_2"/>
    <property type="match status" value="1"/>
</dbReference>
<keyword evidence="5" id="KW-1133">Transmembrane helix</keyword>
<dbReference type="SMART" id="SM00429">
    <property type="entry name" value="IPT"/>
    <property type="match status" value="1"/>
</dbReference>
<feature type="compositionally biased region" description="Low complexity" evidence="4">
    <location>
        <begin position="713"/>
        <end position="726"/>
    </location>
</feature>
<feature type="region of interest" description="Disordered" evidence="4">
    <location>
        <begin position="63"/>
        <end position="111"/>
    </location>
</feature>
<feature type="repeat" description="ANK" evidence="3">
    <location>
        <begin position="1041"/>
        <end position="1073"/>
    </location>
</feature>
<dbReference type="Pfam" id="PF25603">
    <property type="entry name" value="SPT23_MGA2_DBD"/>
    <property type="match status" value="1"/>
</dbReference>
<organism evidence="7 8">
    <name type="scientific">Zalerion maritima</name>
    <dbReference type="NCBI Taxonomy" id="339359"/>
    <lineage>
        <taxon>Eukaryota</taxon>
        <taxon>Fungi</taxon>
        <taxon>Dikarya</taxon>
        <taxon>Ascomycota</taxon>
        <taxon>Pezizomycotina</taxon>
        <taxon>Sordariomycetes</taxon>
        <taxon>Lulworthiomycetidae</taxon>
        <taxon>Lulworthiales</taxon>
        <taxon>Lulworthiaceae</taxon>
        <taxon>Zalerion</taxon>
    </lineage>
</organism>
<feature type="compositionally biased region" description="Polar residues" evidence="4">
    <location>
        <begin position="234"/>
        <end position="271"/>
    </location>
</feature>
<feature type="compositionally biased region" description="Acidic residues" evidence="4">
    <location>
        <begin position="1132"/>
        <end position="1144"/>
    </location>
</feature>
<feature type="region of interest" description="Disordered" evidence="4">
    <location>
        <begin position="774"/>
        <end position="801"/>
    </location>
</feature>
<feature type="region of interest" description="Disordered" evidence="4">
    <location>
        <begin position="434"/>
        <end position="454"/>
    </location>
</feature>
<dbReference type="Pfam" id="PF01833">
    <property type="entry name" value="TIG"/>
    <property type="match status" value="1"/>
</dbReference>
<dbReference type="InterPro" id="IPR013783">
    <property type="entry name" value="Ig-like_fold"/>
</dbReference>
<feature type="transmembrane region" description="Helical" evidence="5">
    <location>
        <begin position="1401"/>
        <end position="1420"/>
    </location>
</feature>
<dbReference type="PROSITE" id="PS50088">
    <property type="entry name" value="ANK_REPEAT"/>
    <property type="match status" value="2"/>
</dbReference>
<comment type="caution">
    <text evidence="7">The sequence shown here is derived from an EMBL/GenBank/DDBJ whole genome shotgun (WGS) entry which is preliminary data.</text>
</comment>
<evidence type="ECO:0000313" key="8">
    <source>
        <dbReference type="Proteomes" id="UP001201980"/>
    </source>
</evidence>
<feature type="repeat" description="ANK" evidence="3">
    <location>
        <begin position="1008"/>
        <end position="1040"/>
    </location>
</feature>
<keyword evidence="5" id="KW-0812">Transmembrane</keyword>
<dbReference type="InterPro" id="IPR036770">
    <property type="entry name" value="Ankyrin_rpt-contain_sf"/>
</dbReference>
<dbReference type="InterPro" id="IPR002110">
    <property type="entry name" value="Ankyrin_rpt"/>
</dbReference>
<keyword evidence="2 3" id="KW-0040">ANK repeat</keyword>
<feature type="compositionally biased region" description="Low complexity" evidence="4">
    <location>
        <begin position="1145"/>
        <end position="1156"/>
    </location>
</feature>
<dbReference type="SUPFAM" id="SSF48403">
    <property type="entry name" value="Ankyrin repeat"/>
    <property type="match status" value="1"/>
</dbReference>
<feature type="compositionally biased region" description="Low complexity" evidence="4">
    <location>
        <begin position="90"/>
        <end position="101"/>
    </location>
</feature>
<dbReference type="GO" id="GO:0004842">
    <property type="term" value="F:ubiquitin-protein transferase activity"/>
    <property type="evidence" value="ECO:0007669"/>
    <property type="project" value="TreeGrafter"/>
</dbReference>
<feature type="region of interest" description="Disordered" evidence="4">
    <location>
        <begin position="1098"/>
        <end position="1162"/>
    </location>
</feature>
<evidence type="ECO:0000256" key="1">
    <source>
        <dbReference type="ARBA" id="ARBA00022737"/>
    </source>
</evidence>
<feature type="compositionally biased region" description="Polar residues" evidence="4">
    <location>
        <begin position="174"/>
        <end position="184"/>
    </location>
</feature>
<dbReference type="SUPFAM" id="SSF81296">
    <property type="entry name" value="E set domains"/>
    <property type="match status" value="1"/>
</dbReference>
<dbReference type="SMART" id="SM00248">
    <property type="entry name" value="ANK"/>
    <property type="match status" value="2"/>
</dbReference>